<dbReference type="OrthoDB" id="7758508at2759"/>
<dbReference type="EnsemblMetazoa" id="AAEL019870-RA">
    <property type="protein sequence ID" value="AAEL019870-PA"/>
    <property type="gene ID" value="AAEL019870"/>
</dbReference>
<reference evidence="2" key="2">
    <citation type="submission" date="2022-10" db="UniProtKB">
        <authorList>
            <consortium name="EnsemblMetazoa"/>
        </authorList>
    </citation>
    <scope>IDENTIFICATION</scope>
    <source>
        <strain evidence="2">LVP_AGWG</strain>
    </source>
</reference>
<dbReference type="AlphaFoldDB" id="A0A903V8X1"/>
<keyword evidence="1" id="KW-1133">Transmembrane helix</keyword>
<dbReference type="PANTHER" id="PTHR20997:SF2">
    <property type="entry name" value="EG:BACR42I17.2 PROTEIN-RELATED"/>
    <property type="match status" value="1"/>
</dbReference>
<proteinExistence type="predicted"/>
<evidence type="ECO:0000313" key="3">
    <source>
        <dbReference type="Proteomes" id="UP000008820"/>
    </source>
</evidence>
<evidence type="ECO:0000256" key="1">
    <source>
        <dbReference type="SAM" id="Phobius"/>
    </source>
</evidence>
<organism evidence="2 3">
    <name type="scientific">Aedes aegypti</name>
    <name type="common">Yellowfever mosquito</name>
    <name type="synonym">Culex aegypti</name>
    <dbReference type="NCBI Taxonomy" id="7159"/>
    <lineage>
        <taxon>Eukaryota</taxon>
        <taxon>Metazoa</taxon>
        <taxon>Ecdysozoa</taxon>
        <taxon>Arthropoda</taxon>
        <taxon>Hexapoda</taxon>
        <taxon>Insecta</taxon>
        <taxon>Pterygota</taxon>
        <taxon>Neoptera</taxon>
        <taxon>Endopterygota</taxon>
        <taxon>Diptera</taxon>
        <taxon>Nematocera</taxon>
        <taxon>Culicoidea</taxon>
        <taxon>Culicidae</taxon>
        <taxon>Culicinae</taxon>
        <taxon>Aedini</taxon>
        <taxon>Aedes</taxon>
        <taxon>Stegomyia</taxon>
    </lineage>
</organism>
<dbReference type="Proteomes" id="UP000008820">
    <property type="component" value="Chromosome 2"/>
</dbReference>
<keyword evidence="1" id="KW-0472">Membrane</keyword>
<reference evidence="2 3" key="1">
    <citation type="submission" date="2017-06" db="EMBL/GenBank/DDBJ databases">
        <title>Aedes aegypti genome working group (AGWG) sequencing and assembly.</title>
        <authorList>
            <consortium name="Aedes aegypti Genome Working Group (AGWG)"/>
            <person name="Matthews B.J."/>
        </authorList>
    </citation>
    <scope>NUCLEOTIDE SEQUENCE [LARGE SCALE GENOMIC DNA]</scope>
    <source>
        <strain evidence="2 3">LVP_AGWG</strain>
    </source>
</reference>
<feature type="transmembrane region" description="Helical" evidence="1">
    <location>
        <begin position="41"/>
        <end position="62"/>
    </location>
</feature>
<dbReference type="PANTHER" id="PTHR20997">
    <property type="entry name" value="EG:BACR42I17.2 PROTEIN-RELATED"/>
    <property type="match status" value="1"/>
</dbReference>
<dbReference type="InterPro" id="IPR009832">
    <property type="entry name" value="DUF1397"/>
</dbReference>
<sequence>MLTSVLSSGFNKLTKNGIIRKYNHDSPTEPGSVRERQIQNIASIFIMRLFATVILLSIGLIATTTARSINSDEQDDESTFSKQDLQQILGDIQTTCYNHTGSNATYESIVYHIYAIPVCVMMNWDVQNFIEDVENLNSFARYWFFPKYCPQVRSALQCIETPLRELRKCLDEDDTAILRAISHALPETIDLICDNNGELLFAQDTNYKTCFDSLTNYIEQCNGTISSETDAMKMAKYGPTQCDEIVNFRKCMKEKMDHCGGPRLMDVFDVLYRAFARASPCNNFILLPGQKDDHTLDEEENEIRHF</sequence>
<keyword evidence="1" id="KW-0812">Transmembrane</keyword>
<dbReference type="Pfam" id="PF07165">
    <property type="entry name" value="DUF1397"/>
    <property type="match status" value="1"/>
</dbReference>
<gene>
    <name evidence="2" type="primary">5578209</name>
</gene>
<keyword evidence="3" id="KW-1185">Reference proteome</keyword>
<accession>A0A903V8X1</accession>
<evidence type="ECO:0000313" key="2">
    <source>
        <dbReference type="EnsemblMetazoa" id="AAEL019870-PA"/>
    </source>
</evidence>
<name>A0A903V8X1_AEDAE</name>
<protein>
    <submittedName>
        <fullName evidence="2">Uncharacterized protein</fullName>
    </submittedName>
</protein>